<comment type="cofactor">
    <cofactor evidence="1">
        <name>Mg(2+)</name>
        <dbReference type="ChEBI" id="CHEBI:18420"/>
    </cofactor>
</comment>
<protein>
    <recommendedName>
        <fullName evidence="1">ATP-dependent DNA helicase</fullName>
        <ecNumber evidence="1">5.6.2.3</ecNumber>
    </recommendedName>
</protein>
<comment type="similarity">
    <text evidence="1">Belongs to the helicase family.</text>
</comment>
<dbReference type="Proteomes" id="UP000054047">
    <property type="component" value="Unassembled WGS sequence"/>
</dbReference>
<sequence length="610" mass="69540">MMAEVIKEEEGRARRENRATPIVQMVSDTSPNPDRRRYNPPTTSEIAAVYVFQDGDELPERQYAMKSRGGITEYITGIDPKYDPLCYPLLRPYGEFGWHHNLQKTGLDSTRRRTRVTQMEFYRTPEEVDIIIWAHIPDPRLEQLYDVVTRFNLHGRCGHLNPDAPCMDISMGRCSKLFPKPYCDATRMDVDGFPEYARPCQGFTHTTSNGEVVGNKWVFHITAIKYLNKYVYKGPDRAGLIMRSRPDTDSIEYDEIRSYLDTRYSCPPQAAWNIFGFALHDRSHSVVRLPVQLPGQQEIFFQEEHRADAVNAAAQRNTQLTEWFRLNQVNQDARRFLYREIPEHFSTFREAAIAAGYLQDDEEYRRCLEDARRMSMPSQMRASFAYILSLCETNNGHSLWNDFKNSMMEDFLRGGLLPNGAEAVAFTEIKEIALGCGVDITTIIPPPMCTTAVIDNDVVDVDAYREEGSQLYQTSNAQQKHIVDAVITNTEKCVFIDGPGGSGKTYIYNVLYKLLVGQGKRLLNVAWSGIAATLLPRGRTVHSAFCLPIPINETRKTSLMSVQSRQAKDLHSTDCIIWDKAPMAPKFALEEVTSFFEISHSSISRSVVKQ</sequence>
<keyword evidence="1" id="KW-0347">Helicase</keyword>
<evidence type="ECO:0000259" key="3">
    <source>
        <dbReference type="Pfam" id="PF05970"/>
    </source>
</evidence>
<proteinExistence type="inferred from homology"/>
<dbReference type="AlphaFoldDB" id="A0A0C2CZG2"/>
<reference evidence="4 5" key="1">
    <citation type="submission" date="2013-12" db="EMBL/GenBank/DDBJ databases">
        <title>Draft genome of the parsitic nematode Ancylostoma duodenale.</title>
        <authorList>
            <person name="Mitreva M."/>
        </authorList>
    </citation>
    <scope>NUCLEOTIDE SEQUENCE [LARGE SCALE GENOMIC DNA]</scope>
    <source>
        <strain evidence="4 5">Zhejiang</strain>
    </source>
</reference>
<dbReference type="EMBL" id="KN729307">
    <property type="protein sequence ID" value="KIH62438.1"/>
    <property type="molecule type" value="Genomic_DNA"/>
</dbReference>
<keyword evidence="1" id="KW-0067">ATP-binding</keyword>
<keyword evidence="1" id="KW-0378">Hydrolase</keyword>
<evidence type="ECO:0000256" key="1">
    <source>
        <dbReference type="RuleBase" id="RU363044"/>
    </source>
</evidence>
<dbReference type="InterPro" id="IPR027417">
    <property type="entry name" value="P-loop_NTPase"/>
</dbReference>
<dbReference type="GO" id="GO:0016887">
    <property type="term" value="F:ATP hydrolysis activity"/>
    <property type="evidence" value="ECO:0007669"/>
    <property type="project" value="RHEA"/>
</dbReference>
<dbReference type="GO" id="GO:0000723">
    <property type="term" value="P:telomere maintenance"/>
    <property type="evidence" value="ECO:0007669"/>
    <property type="project" value="InterPro"/>
</dbReference>
<keyword evidence="1" id="KW-0227">DNA damage</keyword>
<name>A0A0C2CZG2_9BILA</name>
<feature type="region of interest" description="Disordered" evidence="2">
    <location>
        <begin position="1"/>
        <end position="20"/>
    </location>
</feature>
<accession>A0A0C2CZG2</accession>
<keyword evidence="5" id="KW-1185">Reference proteome</keyword>
<dbReference type="GO" id="GO:0043139">
    <property type="term" value="F:5'-3' DNA helicase activity"/>
    <property type="evidence" value="ECO:0007669"/>
    <property type="project" value="UniProtKB-EC"/>
</dbReference>
<dbReference type="EC" id="5.6.2.3" evidence="1"/>
<dbReference type="GO" id="GO:0005524">
    <property type="term" value="F:ATP binding"/>
    <property type="evidence" value="ECO:0007669"/>
    <property type="project" value="UniProtKB-KW"/>
</dbReference>
<dbReference type="Gene3D" id="3.40.50.300">
    <property type="entry name" value="P-loop containing nucleotide triphosphate hydrolases"/>
    <property type="match status" value="1"/>
</dbReference>
<dbReference type="Pfam" id="PF05970">
    <property type="entry name" value="PIF1"/>
    <property type="match status" value="1"/>
</dbReference>
<feature type="compositionally biased region" description="Basic and acidic residues" evidence="2">
    <location>
        <begin position="1"/>
        <end position="18"/>
    </location>
</feature>
<evidence type="ECO:0000256" key="2">
    <source>
        <dbReference type="SAM" id="MobiDB-lite"/>
    </source>
</evidence>
<dbReference type="PANTHER" id="PTHR10492">
    <property type="match status" value="1"/>
</dbReference>
<evidence type="ECO:0000313" key="5">
    <source>
        <dbReference type="Proteomes" id="UP000054047"/>
    </source>
</evidence>
<dbReference type="GO" id="GO:0006281">
    <property type="term" value="P:DNA repair"/>
    <property type="evidence" value="ECO:0007669"/>
    <property type="project" value="UniProtKB-KW"/>
</dbReference>
<dbReference type="InterPro" id="IPR010285">
    <property type="entry name" value="DNA_helicase_pif1-like_DEAD"/>
</dbReference>
<dbReference type="PANTHER" id="PTHR10492:SF57">
    <property type="entry name" value="ATP-DEPENDENT DNA HELICASE"/>
    <property type="match status" value="1"/>
</dbReference>
<dbReference type="GO" id="GO:0006310">
    <property type="term" value="P:DNA recombination"/>
    <property type="evidence" value="ECO:0007669"/>
    <property type="project" value="UniProtKB-KW"/>
</dbReference>
<evidence type="ECO:0000313" key="4">
    <source>
        <dbReference type="EMBL" id="KIH62438.1"/>
    </source>
</evidence>
<keyword evidence="1" id="KW-0234">DNA repair</keyword>
<feature type="domain" description="DNA helicase Pif1-like DEAD-box helicase" evidence="3">
    <location>
        <begin position="479"/>
        <end position="592"/>
    </location>
</feature>
<organism evidence="4 5">
    <name type="scientific">Ancylostoma duodenale</name>
    <dbReference type="NCBI Taxonomy" id="51022"/>
    <lineage>
        <taxon>Eukaryota</taxon>
        <taxon>Metazoa</taxon>
        <taxon>Ecdysozoa</taxon>
        <taxon>Nematoda</taxon>
        <taxon>Chromadorea</taxon>
        <taxon>Rhabditida</taxon>
        <taxon>Rhabditina</taxon>
        <taxon>Rhabditomorpha</taxon>
        <taxon>Strongyloidea</taxon>
        <taxon>Ancylostomatidae</taxon>
        <taxon>Ancylostomatinae</taxon>
        <taxon>Ancylostoma</taxon>
    </lineage>
</organism>
<gene>
    <name evidence="4" type="ORF">ANCDUO_07280</name>
</gene>
<dbReference type="SUPFAM" id="SSF52540">
    <property type="entry name" value="P-loop containing nucleoside triphosphate hydrolases"/>
    <property type="match status" value="1"/>
</dbReference>
<comment type="catalytic activity">
    <reaction evidence="1">
        <text>ATP + H2O = ADP + phosphate + H(+)</text>
        <dbReference type="Rhea" id="RHEA:13065"/>
        <dbReference type="ChEBI" id="CHEBI:15377"/>
        <dbReference type="ChEBI" id="CHEBI:15378"/>
        <dbReference type="ChEBI" id="CHEBI:30616"/>
        <dbReference type="ChEBI" id="CHEBI:43474"/>
        <dbReference type="ChEBI" id="CHEBI:456216"/>
        <dbReference type="EC" id="5.6.2.3"/>
    </reaction>
</comment>
<keyword evidence="1" id="KW-0233">DNA recombination</keyword>
<dbReference type="OrthoDB" id="10032644at2759"/>
<keyword evidence="1" id="KW-0547">Nucleotide-binding</keyword>